<dbReference type="Pfam" id="PF03235">
    <property type="entry name" value="GmrSD_N"/>
    <property type="match status" value="1"/>
</dbReference>
<comment type="caution">
    <text evidence="3">The sequence shown here is derived from an EMBL/GenBank/DDBJ whole genome shotgun (WGS) entry which is preliminary data.</text>
</comment>
<dbReference type="Proteomes" id="UP001597100">
    <property type="component" value="Unassembled WGS sequence"/>
</dbReference>
<dbReference type="EMBL" id="JBHTJP010000032">
    <property type="protein sequence ID" value="MFD0976561.1"/>
    <property type="molecule type" value="Genomic_DNA"/>
</dbReference>
<evidence type="ECO:0000259" key="1">
    <source>
        <dbReference type="Pfam" id="PF03235"/>
    </source>
</evidence>
<proteinExistence type="predicted"/>
<evidence type="ECO:0000313" key="3">
    <source>
        <dbReference type="EMBL" id="MFD0976561.1"/>
    </source>
</evidence>
<feature type="domain" description="GmrSD restriction endonucleases C-terminal" evidence="2">
    <location>
        <begin position="499"/>
        <end position="628"/>
    </location>
</feature>
<reference evidence="4" key="1">
    <citation type="journal article" date="2019" name="Int. J. Syst. Evol. Microbiol.">
        <title>The Global Catalogue of Microorganisms (GCM) 10K type strain sequencing project: providing services to taxonomists for standard genome sequencing and annotation.</title>
        <authorList>
            <consortium name="The Broad Institute Genomics Platform"/>
            <consortium name="The Broad Institute Genome Sequencing Center for Infectious Disease"/>
            <person name="Wu L."/>
            <person name="Ma J."/>
        </authorList>
    </citation>
    <scope>NUCLEOTIDE SEQUENCE [LARGE SCALE GENOMIC DNA]</scope>
    <source>
        <strain evidence="4">CCUG 60898</strain>
    </source>
</reference>
<sequence length="655" mass="77610">MIKNRLFGTDLINLKQIENIKFVIPSYQRPYVWGDQEVKKLLSDFYKAFQKDKNSNYYIGTILTRENSFEAELIDGQQRFTTMWLIAFVFWTKQSGSEIEKILKTPDGKLKMSFEIRTEVANYLYALIKNKETAEEAIYNTQEHPYLQNIARALTTIQSIIDEEVPEIELKDFGNYINSRVRLIKNTTPKKQDLNKLFSTINSAGVQLEQTDIVKSNLLNHIDEKVLYGKIWESCEDMSNFFERNARISFPKSSWAKIDLSKQINFNKSIFIYEDMDSGNFGNENFTIDDIDVENLEPYKDSGLRDQDEKRDSEVIYCRSIINFGQLLLHTYRIHLKLEDKPDFEGTFHVNRLIEIFSNLKDQAEIKRFIERLWTIRNLFDKYIVKWVSDNNTKIESLELLNINKNSENYYSRTPYEKSAILMLQSVLYFTGDYLRQFWLTPFLYFLYKKNQDKSATDESILKGLEKIDNQLSLCSSMNDKDATYKMLELDLNFELKFEEYLNKSNGTKFKHYWFQKLEYLLWKNWREDNKTEEFNNYRIVSRNSIEHIYPQKNAKIDDDHLHSFGNLVLLSVSQNSEYGAKPVGVKRSMFKEKKNTYDTLKSYFIFQKDGEWDVTSIRVHRDEMIKVIQEHYKRDTNAHHLTEKGGDLIKSFGA</sequence>
<dbReference type="Pfam" id="PF07510">
    <property type="entry name" value="GmrSD_C"/>
    <property type="match status" value="1"/>
</dbReference>
<feature type="domain" description="GmrSD restriction endonucleases N-terminal" evidence="1">
    <location>
        <begin position="15"/>
        <end position="218"/>
    </location>
</feature>
<dbReference type="RefSeq" id="WP_380737998.1">
    <property type="nucleotide sequence ID" value="NZ_JBHTJP010000032.1"/>
</dbReference>
<protein>
    <submittedName>
        <fullName evidence="3">DUF262 domain-containing protein</fullName>
    </submittedName>
</protein>
<accession>A0ABW3IF18</accession>
<gene>
    <name evidence="3" type="ORF">ACFQ1G_07140</name>
</gene>
<organism evidence="3 4">
    <name type="scientific">Salinimicrobium gaetbulicola</name>
    <dbReference type="NCBI Taxonomy" id="999702"/>
    <lineage>
        <taxon>Bacteria</taxon>
        <taxon>Pseudomonadati</taxon>
        <taxon>Bacteroidota</taxon>
        <taxon>Flavobacteriia</taxon>
        <taxon>Flavobacteriales</taxon>
        <taxon>Flavobacteriaceae</taxon>
        <taxon>Salinimicrobium</taxon>
    </lineage>
</organism>
<dbReference type="PANTHER" id="PTHR35149">
    <property type="entry name" value="SLL5132 PROTEIN"/>
    <property type="match status" value="1"/>
</dbReference>
<evidence type="ECO:0000259" key="2">
    <source>
        <dbReference type="Pfam" id="PF07510"/>
    </source>
</evidence>
<evidence type="ECO:0000313" key="4">
    <source>
        <dbReference type="Proteomes" id="UP001597100"/>
    </source>
</evidence>
<name>A0ABW3IF18_9FLAO</name>
<dbReference type="InterPro" id="IPR004919">
    <property type="entry name" value="GmrSD_N"/>
</dbReference>
<keyword evidence="4" id="KW-1185">Reference proteome</keyword>
<dbReference type="PANTHER" id="PTHR35149:SF2">
    <property type="entry name" value="DUF262 DOMAIN-CONTAINING PROTEIN"/>
    <property type="match status" value="1"/>
</dbReference>
<dbReference type="InterPro" id="IPR011089">
    <property type="entry name" value="GmrSD_C"/>
</dbReference>